<evidence type="ECO:0000256" key="3">
    <source>
        <dbReference type="ARBA" id="ARBA00011915"/>
    </source>
</evidence>
<keyword evidence="4" id="KW-0378">Hydrolase</keyword>
<evidence type="ECO:0000256" key="2">
    <source>
        <dbReference type="ARBA" id="ARBA00004173"/>
    </source>
</evidence>
<dbReference type="InterPro" id="IPR045004">
    <property type="entry name" value="ECH_dom"/>
</dbReference>
<dbReference type="InParanoid" id="A0A2N3NBI9"/>
<dbReference type="InterPro" id="IPR029045">
    <property type="entry name" value="ClpP/crotonase-like_dom_sf"/>
</dbReference>
<comment type="catalytic activity">
    <reaction evidence="1">
        <text>3-hydroxy-2-methylpropanoyl-CoA + H2O = 3-hydroxy-2-methylpropanoate + CoA + H(+)</text>
        <dbReference type="Rhea" id="RHEA:20888"/>
        <dbReference type="ChEBI" id="CHEBI:11805"/>
        <dbReference type="ChEBI" id="CHEBI:15377"/>
        <dbReference type="ChEBI" id="CHEBI:15378"/>
        <dbReference type="ChEBI" id="CHEBI:57287"/>
        <dbReference type="ChEBI" id="CHEBI:57340"/>
        <dbReference type="EC" id="3.1.2.4"/>
    </reaction>
</comment>
<evidence type="ECO:0000256" key="6">
    <source>
        <dbReference type="ARBA" id="ARBA00031181"/>
    </source>
</evidence>
<dbReference type="GO" id="GO:0003860">
    <property type="term" value="F:3-hydroxyisobutyryl-CoA hydrolase activity"/>
    <property type="evidence" value="ECO:0007669"/>
    <property type="project" value="UniProtKB-EC"/>
</dbReference>
<evidence type="ECO:0000256" key="5">
    <source>
        <dbReference type="ARBA" id="ARBA00023128"/>
    </source>
</evidence>
<dbReference type="PANTHER" id="PTHR43176">
    <property type="entry name" value="3-HYDROXYISOBUTYRYL-COA HYDROLASE-RELATED"/>
    <property type="match status" value="1"/>
</dbReference>
<dbReference type="FunCoup" id="A0A2N3NBI9">
    <property type="interactions" value="675"/>
</dbReference>
<accession>A0A2N3NBI9</accession>
<dbReference type="VEuPathDB" id="FungiDB:jhhlp_004421"/>
<dbReference type="NCBIfam" id="NF004127">
    <property type="entry name" value="PRK05617.1"/>
    <property type="match status" value="1"/>
</dbReference>
<dbReference type="Pfam" id="PF16113">
    <property type="entry name" value="ECH_2"/>
    <property type="match status" value="1"/>
</dbReference>
<dbReference type="EMBL" id="NLAX01000010">
    <property type="protein sequence ID" value="PKS09799.1"/>
    <property type="molecule type" value="Genomic_DNA"/>
</dbReference>
<organism evidence="8 9">
    <name type="scientific">Lomentospora prolificans</name>
    <dbReference type="NCBI Taxonomy" id="41688"/>
    <lineage>
        <taxon>Eukaryota</taxon>
        <taxon>Fungi</taxon>
        <taxon>Dikarya</taxon>
        <taxon>Ascomycota</taxon>
        <taxon>Pezizomycotina</taxon>
        <taxon>Sordariomycetes</taxon>
        <taxon>Hypocreomycetidae</taxon>
        <taxon>Microascales</taxon>
        <taxon>Microascaceae</taxon>
        <taxon>Lomentospora</taxon>
    </lineage>
</organism>
<dbReference type="Proteomes" id="UP000233524">
    <property type="component" value="Unassembled WGS sequence"/>
</dbReference>
<dbReference type="InterPro" id="IPR032259">
    <property type="entry name" value="HIBYL-CoA-H"/>
</dbReference>
<dbReference type="CDD" id="cd06558">
    <property type="entry name" value="crotonase-like"/>
    <property type="match status" value="1"/>
</dbReference>
<reference evidence="8 9" key="1">
    <citation type="journal article" date="2017" name="G3 (Bethesda)">
        <title>First Draft Genome Sequence of the Pathogenic Fungus Lomentospora prolificans (Formerly Scedosporium prolificans).</title>
        <authorList>
            <person name="Luo R."/>
            <person name="Zimin A."/>
            <person name="Workman R."/>
            <person name="Fan Y."/>
            <person name="Pertea G."/>
            <person name="Grossman N."/>
            <person name="Wear M.P."/>
            <person name="Jia B."/>
            <person name="Miller H."/>
            <person name="Casadevall A."/>
            <person name="Timp W."/>
            <person name="Zhang S.X."/>
            <person name="Salzberg S.L."/>
        </authorList>
    </citation>
    <scope>NUCLEOTIDE SEQUENCE [LARGE SCALE GENOMIC DNA]</scope>
    <source>
        <strain evidence="8 9">JHH-5317</strain>
    </source>
</reference>
<evidence type="ECO:0000313" key="8">
    <source>
        <dbReference type="EMBL" id="PKS09799.1"/>
    </source>
</evidence>
<dbReference type="GO" id="GO:0005739">
    <property type="term" value="C:mitochondrion"/>
    <property type="evidence" value="ECO:0007669"/>
    <property type="project" value="UniProtKB-SubCell"/>
</dbReference>
<dbReference type="PROSITE" id="PS00166">
    <property type="entry name" value="ENOYL_COA_HYDRATASE"/>
    <property type="match status" value="1"/>
</dbReference>
<dbReference type="GO" id="GO:0006574">
    <property type="term" value="P:L-valine catabolic process"/>
    <property type="evidence" value="ECO:0007669"/>
    <property type="project" value="TreeGrafter"/>
</dbReference>
<dbReference type="FunFam" id="3.90.226.10:FF:000026">
    <property type="entry name" value="3-hydroxyisobutyryl-CoA hydrolase, mitochondrial"/>
    <property type="match status" value="1"/>
</dbReference>
<dbReference type="AlphaFoldDB" id="A0A2N3NBI9"/>
<evidence type="ECO:0000256" key="4">
    <source>
        <dbReference type="ARBA" id="ARBA00022801"/>
    </source>
</evidence>
<sequence>MFRSIACRAGTTARLSTPYRSSCRSAIGAMPLRAKLDERALTTRAPAGMDLAEELRPRPEDEPDDVVVGSKAGLRTIELNRPKKLNSLNSSMIRKILPRLIEWEKSDMANVVVMKGAGPKAFCAGGDVAALAEINKTEGGWRESAKYFGLEYKLDHYIATYQKPYIAFMDGITMGGGVGLSIHAPFRIATERTVFAMPETTIGFFPDVGASFFLPRMNGSVGTYLALTSDRLHGANVFYSGIATHYLHSTSLLSLEARLGELRFRDYDTLETRLRLINDAIEEFSTGMPHDEPMHIRGELRQAIDRCFSHSTIEEIIKALEAEEGATKEWATRTLETLHKRSPTSVHVTLRQMRVGGKWSIAETFRREHAIASQFMRHPDFTEGVTALLVRKTAPQWQPATLEKLTESGENVTAPFFNFADVKEEERLVLLNDRDYSEYPHLYLGVPSEMEIEEAVISGGNTGRTRQEVMSEVVGRRNGRQGVRAVAAEILERKTSVDSSGKARWVS</sequence>
<evidence type="ECO:0000313" key="9">
    <source>
        <dbReference type="Proteomes" id="UP000233524"/>
    </source>
</evidence>
<gene>
    <name evidence="8" type="ORF">jhhlp_004421</name>
</gene>
<dbReference type="SUPFAM" id="SSF52096">
    <property type="entry name" value="ClpP/crotonase"/>
    <property type="match status" value="1"/>
</dbReference>
<protein>
    <recommendedName>
        <fullName evidence="3">3-hydroxyisobutyryl-CoA hydrolase</fullName>
        <ecNumber evidence="3">3.1.2.4</ecNumber>
    </recommendedName>
    <alternativeName>
        <fullName evidence="6">3-hydroxyisobutyryl-coenzyme A hydrolase</fullName>
    </alternativeName>
</protein>
<dbReference type="Gene3D" id="3.90.226.10">
    <property type="entry name" value="2-enoyl-CoA Hydratase, Chain A, domain 1"/>
    <property type="match status" value="1"/>
</dbReference>
<dbReference type="OrthoDB" id="1737613at2759"/>
<dbReference type="PANTHER" id="PTHR43176:SF3">
    <property type="entry name" value="3-HYDROXYISOBUTYRYL-COA HYDROLASE, MITOCHONDRIAL"/>
    <property type="match status" value="1"/>
</dbReference>
<proteinExistence type="predicted"/>
<dbReference type="InterPro" id="IPR018376">
    <property type="entry name" value="Enoyl-CoA_hyd/isom_CS"/>
</dbReference>
<keyword evidence="9" id="KW-1185">Reference proteome</keyword>
<comment type="subcellular location">
    <subcellularLocation>
        <location evidence="2">Mitochondrion</location>
    </subcellularLocation>
</comment>
<name>A0A2N3NBI9_9PEZI</name>
<dbReference type="EC" id="3.1.2.4" evidence="3"/>
<dbReference type="STRING" id="41688.A0A2N3NBI9"/>
<comment type="caution">
    <text evidence="8">The sequence shown here is derived from an EMBL/GenBank/DDBJ whole genome shotgun (WGS) entry which is preliminary data.</text>
</comment>
<evidence type="ECO:0000256" key="1">
    <source>
        <dbReference type="ARBA" id="ARBA00001709"/>
    </source>
</evidence>
<keyword evidence="5" id="KW-0496">Mitochondrion</keyword>
<evidence type="ECO:0000259" key="7">
    <source>
        <dbReference type="Pfam" id="PF16113"/>
    </source>
</evidence>
<feature type="domain" description="Enoyl-CoA hydratase/isomerase" evidence="7">
    <location>
        <begin position="75"/>
        <end position="408"/>
    </location>
</feature>